<protein>
    <submittedName>
        <fullName evidence="2">Uncharacterized protein</fullName>
    </submittedName>
</protein>
<accession>A0AAD6V8B6</accession>
<name>A0AAD6V8B6_9AGAR</name>
<evidence type="ECO:0000313" key="2">
    <source>
        <dbReference type="EMBL" id="KAJ7205727.1"/>
    </source>
</evidence>
<feature type="region of interest" description="Disordered" evidence="1">
    <location>
        <begin position="1"/>
        <end position="22"/>
    </location>
</feature>
<organism evidence="2 3">
    <name type="scientific">Mycena pura</name>
    <dbReference type="NCBI Taxonomy" id="153505"/>
    <lineage>
        <taxon>Eukaryota</taxon>
        <taxon>Fungi</taxon>
        <taxon>Dikarya</taxon>
        <taxon>Basidiomycota</taxon>
        <taxon>Agaricomycotina</taxon>
        <taxon>Agaricomycetes</taxon>
        <taxon>Agaricomycetidae</taxon>
        <taxon>Agaricales</taxon>
        <taxon>Marasmiineae</taxon>
        <taxon>Mycenaceae</taxon>
        <taxon>Mycena</taxon>
    </lineage>
</organism>
<proteinExistence type="predicted"/>
<keyword evidence="3" id="KW-1185">Reference proteome</keyword>
<reference evidence="2" key="1">
    <citation type="submission" date="2023-03" db="EMBL/GenBank/DDBJ databases">
        <title>Massive genome expansion in bonnet fungi (Mycena s.s.) driven by repeated elements and novel gene families across ecological guilds.</title>
        <authorList>
            <consortium name="Lawrence Berkeley National Laboratory"/>
            <person name="Harder C.B."/>
            <person name="Miyauchi S."/>
            <person name="Viragh M."/>
            <person name="Kuo A."/>
            <person name="Thoen E."/>
            <person name="Andreopoulos B."/>
            <person name="Lu D."/>
            <person name="Skrede I."/>
            <person name="Drula E."/>
            <person name="Henrissat B."/>
            <person name="Morin E."/>
            <person name="Kohler A."/>
            <person name="Barry K."/>
            <person name="LaButti K."/>
            <person name="Morin E."/>
            <person name="Salamov A."/>
            <person name="Lipzen A."/>
            <person name="Mereny Z."/>
            <person name="Hegedus B."/>
            <person name="Baldrian P."/>
            <person name="Stursova M."/>
            <person name="Weitz H."/>
            <person name="Taylor A."/>
            <person name="Grigoriev I.V."/>
            <person name="Nagy L.G."/>
            <person name="Martin F."/>
            <person name="Kauserud H."/>
        </authorList>
    </citation>
    <scope>NUCLEOTIDE SEQUENCE</scope>
    <source>
        <strain evidence="2">9144</strain>
    </source>
</reference>
<dbReference type="EMBL" id="JARJCW010000042">
    <property type="protein sequence ID" value="KAJ7205727.1"/>
    <property type="molecule type" value="Genomic_DNA"/>
</dbReference>
<evidence type="ECO:0000313" key="3">
    <source>
        <dbReference type="Proteomes" id="UP001219525"/>
    </source>
</evidence>
<evidence type="ECO:0000256" key="1">
    <source>
        <dbReference type="SAM" id="MobiDB-lite"/>
    </source>
</evidence>
<dbReference type="Proteomes" id="UP001219525">
    <property type="component" value="Unassembled WGS sequence"/>
</dbReference>
<gene>
    <name evidence="2" type="ORF">GGX14DRAFT_644219</name>
</gene>
<comment type="caution">
    <text evidence="2">The sequence shown here is derived from an EMBL/GenBank/DDBJ whole genome shotgun (WGS) entry which is preliminary data.</text>
</comment>
<sequence>MPCAACGVRDTGQRPASGTQRGQVLLHPRPYSGREPGSEQQQAPCSGKWVRAAGSERVRTASEWRARATRATNGQRAGLGPCAIRAGRMQRRQVLREAGGGRRVVWACAASVLLLEPALVTYYISFKFAAAGDARDCLCPGSGTVTARTCTRLTRRARLTQACQQEVRRGSMRPILEHAPSGRAHALGIDNDHGALLPPKMLKKFMTRVGSLPYSKRHAFATKLALENDPQLPKLIEQLLATAALPSRLPYPAVPDDPDTPKFIDLQFPQTTASKSFVQRELGLAMAVAVGRPALPILIEALLHPFTAGKAKVVDACVRYASDEQLLDVYHRCVPAVQASLKERLSKADRRQLLASLGVPPPPAQAILEPELTVLQRTLASCAEHQREDAWNETTLSNVWPHHHLHNPQYISDDSPVNLVEKLFELLERFPPTRPGLRSTHKLPSAISPRFLSLLKADLPRSLALVTRLCRWADAHGKHHISLPASFAQGKYCQRFWHGLDLQTQRTHVEPFVAGLLESDNGALLKSGQLHGFDLLRELRWPVVYSIAMKAIALLEDCKAEKERRNAIAFILDAVKTLHGRLASLATIDSTSKRNDQSAIEKAVSEIIAYAIKHLLASLTATEKSDEEIVSKLQSLFLTSTLCMVDHYHTLAKVVFENVRGVFSMRHVSAGLLQGLALEFLDALKPTTRTVFTIPDYGLTQPYCNLPSGDNECIFEVMLDLWPPREHLAFYTTSVVTHLSRAQKDRVWAMLNEPEYFVTHLGTPDARHIAFSALRSFPPSPAARHAVIQHALLADGTDEMILHLYALCDISDPAARAALHKMTYTRLFHERLAVYRALIDATHASGSVREFIATMEFFVPRIKNEIQPDAEELPWLFNVPKIVDVLRRATDEEAKEIAAVYVAWETQVNEAVSPIPNISEHILTIANHCLSLFVADTSGVLFQMALQILWARCVNIHGLSKAKGEFVTCAAHHAADTRTTEADERAFRAFLASVDDKGADYGFWRIRDEGAYVEFMYRQIQERYAPQGFDEASAAYPAFVQAMLGCLGTRWDRVPRLRAHVERQMDVVRGAAGTGDAPADWGTGPVCDAVEFVVRLRGLYRGSTADKRPLPWWTEFRDLRLRSSAAAVEVELRRSECRDEKGAADAAKLDALVELLLRTDDTAVYVPFVAQHLIDVRQDLLLDRFITTGTHGVFNPAPPDSVAGDKIAPARWDFQSAARFSPHQCEVFAETLLRVVRSNEFPLHARVHATEQFTKLPTTTVHELAALLADETLSPRIAEAILMFLPRLDEPAAGIQLLLAPAILAGELARTAVHSVRRALEHVPLASVPALLEPPTATPLKIGVFKELVRVITTYIALPEMQDLVKRLWDRPLHQDVRIALLQSILPALDSPQKDLAWYIIDKATASLSTLQADDTLFVLLAVTPEVSTACADDVLRTHLPRSPVLADMATATIPTAHRARYVDTVLWPLTQIRLNADLAESIKRDKKKSAELAARVPLIRSSAYIACFDSFLGPDNALVFAERATKDSRALVDAGLESYTPGSSSTFGALPEEQLFLYLTACVGRCVAQNEACWRLLLETIGFLASRVAAFQRGPATLHGHRSIKQLQALRLADNFLFHSSESLCLNVTHDRMELLQPLAEHGVADFFATTIYERRFNLFRARAARAVKNGTGEDVLPEARALLAENIKLSHSCHHPFEKGIANLVELLGVLPAASARLIRREILAGDHGVAEAPWVNSIQLKTLEETYSCTPKYARELDAFHAHVATQQRAFYQQSCASLESLIRKILDDSLEKRSQLDAHEAFRLLVEPVIRRQRQSNSEEEGDMIVNLFKGYPAHFFISAPKCAQRLIQDALLRARLGKSDSLARAAEMVALLISHVTPTGHSASFPAAFFLETIYSGNFLSLALDQSTYAGDATLAFPYFFGSDDPNGGDIEDRRTKSTVAAVQALYDGWKARHAHSFTRKTGEKTATYSSSTALLVVLDTYRTAPRLILANPGLFFSCLCLSLSDADLHSYSTKLFSSLRAVLTPRGADKKRAKWVPPAELTLSFVHKMLVELPDEVADAVVGAFNVGVTESKHEAVRLLIWWAETFFSGHAGYAELVDAEGRERLLGLYEELRVLAIGDGDAVVRVTALEKLRKASDL</sequence>